<dbReference type="SUPFAM" id="SSF48498">
    <property type="entry name" value="Tetracyclin repressor-like, C-terminal domain"/>
    <property type="match status" value="1"/>
</dbReference>
<gene>
    <name evidence="7" type="ORF">SAMN04489812_0550</name>
</gene>
<evidence type="ECO:0000256" key="2">
    <source>
        <dbReference type="ARBA" id="ARBA00023125"/>
    </source>
</evidence>
<evidence type="ECO:0000256" key="5">
    <source>
        <dbReference type="SAM" id="MobiDB-lite"/>
    </source>
</evidence>
<evidence type="ECO:0000256" key="1">
    <source>
        <dbReference type="ARBA" id="ARBA00023015"/>
    </source>
</evidence>
<protein>
    <submittedName>
        <fullName evidence="7">DNA-binding transcriptional regulator, AcrR family</fullName>
    </submittedName>
</protein>
<dbReference type="InterPro" id="IPR009057">
    <property type="entry name" value="Homeodomain-like_sf"/>
</dbReference>
<dbReference type="GO" id="GO:0003700">
    <property type="term" value="F:DNA-binding transcription factor activity"/>
    <property type="evidence" value="ECO:0007669"/>
    <property type="project" value="TreeGrafter"/>
</dbReference>
<accession>A0A1H1NKX1</accession>
<dbReference type="Pfam" id="PF16859">
    <property type="entry name" value="TetR_C_11"/>
    <property type="match status" value="1"/>
</dbReference>
<keyword evidence="1" id="KW-0805">Transcription regulation</keyword>
<feature type="DNA-binding region" description="H-T-H motif" evidence="4">
    <location>
        <begin position="50"/>
        <end position="69"/>
    </location>
</feature>
<dbReference type="PANTHER" id="PTHR30055:SF148">
    <property type="entry name" value="TETR-FAMILY TRANSCRIPTIONAL REGULATOR"/>
    <property type="match status" value="1"/>
</dbReference>
<keyword evidence="8" id="KW-1185">Reference proteome</keyword>
<dbReference type="STRING" id="630515.SAMN04489812_0550"/>
<sequence>MQRPAPKPDTSRSTPRRAGSAPRRRGAELEFALLEAAVAELTEHGYDGFSMDGVAGRAGTNKNTLYRRWPSRTALGVAAFMAMVGRPADPPDTGDLRTDVLTLLRQVADRIGDPATGRILAALLAEARRQPDLMADLRGQLSADPEVMLGILAAAVARGQARPESLHRRIYRLPITLLQAEYLTAGQGPIPDETLIEIVDLIFLPLVTTGSSPVSDQE</sequence>
<dbReference type="RefSeq" id="WP_091519483.1">
    <property type="nucleotide sequence ID" value="NZ_LT629772.1"/>
</dbReference>
<dbReference type="Proteomes" id="UP000199103">
    <property type="component" value="Chromosome I"/>
</dbReference>
<evidence type="ECO:0000256" key="4">
    <source>
        <dbReference type="PROSITE-ProRule" id="PRU00335"/>
    </source>
</evidence>
<dbReference type="EMBL" id="LT629772">
    <property type="protein sequence ID" value="SDR99523.1"/>
    <property type="molecule type" value="Genomic_DNA"/>
</dbReference>
<feature type="compositionally biased region" description="Low complexity" evidence="5">
    <location>
        <begin position="11"/>
        <end position="21"/>
    </location>
</feature>
<dbReference type="SUPFAM" id="SSF46689">
    <property type="entry name" value="Homeodomain-like"/>
    <property type="match status" value="1"/>
</dbReference>
<dbReference type="Gene3D" id="1.10.357.10">
    <property type="entry name" value="Tetracycline Repressor, domain 2"/>
    <property type="match status" value="1"/>
</dbReference>
<dbReference type="PRINTS" id="PR00455">
    <property type="entry name" value="HTHTETR"/>
</dbReference>
<dbReference type="OrthoDB" id="9796019at2"/>
<organism evidence="7 8">
    <name type="scientific">Microlunatus soli</name>
    <dbReference type="NCBI Taxonomy" id="630515"/>
    <lineage>
        <taxon>Bacteria</taxon>
        <taxon>Bacillati</taxon>
        <taxon>Actinomycetota</taxon>
        <taxon>Actinomycetes</taxon>
        <taxon>Propionibacteriales</taxon>
        <taxon>Propionibacteriaceae</taxon>
        <taxon>Microlunatus</taxon>
    </lineage>
</organism>
<evidence type="ECO:0000259" key="6">
    <source>
        <dbReference type="PROSITE" id="PS50977"/>
    </source>
</evidence>
<dbReference type="GO" id="GO:0000976">
    <property type="term" value="F:transcription cis-regulatory region binding"/>
    <property type="evidence" value="ECO:0007669"/>
    <property type="project" value="TreeGrafter"/>
</dbReference>
<feature type="domain" description="HTH tetR-type" evidence="6">
    <location>
        <begin position="27"/>
        <end position="87"/>
    </location>
</feature>
<keyword evidence="3" id="KW-0804">Transcription</keyword>
<reference evidence="7 8" key="1">
    <citation type="submission" date="2016-10" db="EMBL/GenBank/DDBJ databases">
        <authorList>
            <person name="de Groot N.N."/>
        </authorList>
    </citation>
    <scope>NUCLEOTIDE SEQUENCE [LARGE SCALE GENOMIC DNA]</scope>
    <source>
        <strain evidence="7 8">DSM 21800</strain>
    </source>
</reference>
<name>A0A1H1NKX1_9ACTN</name>
<dbReference type="Pfam" id="PF00440">
    <property type="entry name" value="TetR_N"/>
    <property type="match status" value="1"/>
</dbReference>
<evidence type="ECO:0000313" key="8">
    <source>
        <dbReference type="Proteomes" id="UP000199103"/>
    </source>
</evidence>
<dbReference type="AlphaFoldDB" id="A0A1H1NKX1"/>
<evidence type="ECO:0000256" key="3">
    <source>
        <dbReference type="ARBA" id="ARBA00023163"/>
    </source>
</evidence>
<dbReference type="InterPro" id="IPR011075">
    <property type="entry name" value="TetR_C"/>
</dbReference>
<dbReference type="PROSITE" id="PS50977">
    <property type="entry name" value="HTH_TETR_2"/>
    <property type="match status" value="1"/>
</dbReference>
<dbReference type="PANTHER" id="PTHR30055">
    <property type="entry name" value="HTH-TYPE TRANSCRIPTIONAL REGULATOR RUTR"/>
    <property type="match status" value="1"/>
</dbReference>
<feature type="region of interest" description="Disordered" evidence="5">
    <location>
        <begin position="1"/>
        <end position="25"/>
    </location>
</feature>
<evidence type="ECO:0000313" key="7">
    <source>
        <dbReference type="EMBL" id="SDR99523.1"/>
    </source>
</evidence>
<dbReference type="InterPro" id="IPR050109">
    <property type="entry name" value="HTH-type_TetR-like_transc_reg"/>
</dbReference>
<keyword evidence="2 4" id="KW-0238">DNA-binding</keyword>
<dbReference type="InterPro" id="IPR036271">
    <property type="entry name" value="Tet_transcr_reg_TetR-rel_C_sf"/>
</dbReference>
<dbReference type="Gene3D" id="1.10.10.60">
    <property type="entry name" value="Homeodomain-like"/>
    <property type="match status" value="1"/>
</dbReference>
<dbReference type="InterPro" id="IPR001647">
    <property type="entry name" value="HTH_TetR"/>
</dbReference>
<proteinExistence type="predicted"/>